<accession>A0A2U2PE47</accession>
<reference evidence="8 9" key="1">
    <citation type="submission" date="2018-04" db="EMBL/GenBank/DDBJ databases">
        <title>Pedobacter chongqingensis sp. nov., isolated from a rottenly hemp rope.</title>
        <authorList>
            <person name="Cai Y."/>
        </authorList>
    </citation>
    <scope>NUCLEOTIDE SEQUENCE [LARGE SCALE GENOMIC DNA]</scope>
    <source>
        <strain evidence="8 9">FJ4-8</strain>
    </source>
</reference>
<keyword evidence="4" id="KW-0472">Membrane</keyword>
<evidence type="ECO:0000256" key="3">
    <source>
        <dbReference type="ARBA" id="ARBA00022729"/>
    </source>
</evidence>
<dbReference type="EMBL" id="QEAS01000013">
    <property type="protein sequence ID" value="PWG79592.1"/>
    <property type="molecule type" value="Genomic_DNA"/>
</dbReference>
<keyword evidence="9" id="KW-1185">Reference proteome</keyword>
<protein>
    <submittedName>
        <fullName evidence="8">RagB/SusD family nutrient uptake outer membrane protein</fullName>
    </submittedName>
</protein>
<comment type="similarity">
    <text evidence="2">Belongs to the SusD family.</text>
</comment>
<dbReference type="PROSITE" id="PS51257">
    <property type="entry name" value="PROKAR_LIPOPROTEIN"/>
    <property type="match status" value="1"/>
</dbReference>
<feature type="domain" description="RagB/SusD" evidence="6">
    <location>
        <begin position="389"/>
        <end position="463"/>
    </location>
</feature>
<name>A0A2U2PE47_9SPHI</name>
<proteinExistence type="inferred from homology"/>
<evidence type="ECO:0000313" key="8">
    <source>
        <dbReference type="EMBL" id="PWG79592.1"/>
    </source>
</evidence>
<dbReference type="Pfam" id="PF14322">
    <property type="entry name" value="SusD-like_3"/>
    <property type="match status" value="1"/>
</dbReference>
<dbReference type="Proteomes" id="UP000245647">
    <property type="component" value="Unassembled WGS sequence"/>
</dbReference>
<dbReference type="SUPFAM" id="SSF48452">
    <property type="entry name" value="TPR-like"/>
    <property type="match status" value="1"/>
</dbReference>
<evidence type="ECO:0000256" key="1">
    <source>
        <dbReference type="ARBA" id="ARBA00004442"/>
    </source>
</evidence>
<keyword evidence="5" id="KW-0998">Cell outer membrane</keyword>
<evidence type="ECO:0000313" key="9">
    <source>
        <dbReference type="Proteomes" id="UP000245647"/>
    </source>
</evidence>
<dbReference type="GO" id="GO:0009279">
    <property type="term" value="C:cell outer membrane"/>
    <property type="evidence" value="ECO:0007669"/>
    <property type="project" value="UniProtKB-SubCell"/>
</dbReference>
<evidence type="ECO:0000256" key="4">
    <source>
        <dbReference type="ARBA" id="ARBA00023136"/>
    </source>
</evidence>
<evidence type="ECO:0000259" key="7">
    <source>
        <dbReference type="Pfam" id="PF14322"/>
    </source>
</evidence>
<feature type="domain" description="SusD-like N-terminal" evidence="7">
    <location>
        <begin position="19"/>
        <end position="203"/>
    </location>
</feature>
<comment type="subcellular location">
    <subcellularLocation>
        <location evidence="1">Cell outer membrane</location>
    </subcellularLocation>
</comment>
<dbReference type="Pfam" id="PF07980">
    <property type="entry name" value="SusD_RagB"/>
    <property type="match status" value="1"/>
</dbReference>
<dbReference type="InterPro" id="IPR033985">
    <property type="entry name" value="SusD-like_N"/>
</dbReference>
<gene>
    <name evidence="8" type="ORF">DDR33_16120</name>
</gene>
<dbReference type="AlphaFoldDB" id="A0A2U2PE47"/>
<keyword evidence="3" id="KW-0732">Signal</keyword>
<dbReference type="OrthoDB" id="1097962at2"/>
<comment type="caution">
    <text evidence="8">The sequence shown here is derived from an EMBL/GenBank/DDBJ whole genome shotgun (WGS) entry which is preliminary data.</text>
</comment>
<dbReference type="InterPro" id="IPR011990">
    <property type="entry name" value="TPR-like_helical_dom_sf"/>
</dbReference>
<dbReference type="RefSeq" id="WP_109416836.1">
    <property type="nucleotide sequence ID" value="NZ_QEAS01000013.1"/>
</dbReference>
<dbReference type="InterPro" id="IPR012944">
    <property type="entry name" value="SusD_RagB_dom"/>
</dbReference>
<evidence type="ECO:0000259" key="6">
    <source>
        <dbReference type="Pfam" id="PF07980"/>
    </source>
</evidence>
<dbReference type="Gene3D" id="1.25.40.390">
    <property type="match status" value="1"/>
</dbReference>
<organism evidence="8 9">
    <name type="scientific">Pararcticibacter amylolyticus</name>
    <dbReference type="NCBI Taxonomy" id="2173175"/>
    <lineage>
        <taxon>Bacteria</taxon>
        <taxon>Pseudomonadati</taxon>
        <taxon>Bacteroidota</taxon>
        <taxon>Sphingobacteriia</taxon>
        <taxon>Sphingobacteriales</taxon>
        <taxon>Sphingobacteriaceae</taxon>
        <taxon>Pararcticibacter</taxon>
    </lineage>
</organism>
<evidence type="ECO:0000256" key="5">
    <source>
        <dbReference type="ARBA" id="ARBA00023237"/>
    </source>
</evidence>
<sequence length="495" mass="56839">MKKLIIYIIPLLLLTSCEKFLDVQPESDTAKEQLFSTEEGFKEALNGVYTYCSSIDLYGGNLTFSNLDIMAQNYTFTDVNYMKVASFKYNDNILKDKNSSIWRFAYKAVGNCNEILSAIDQKKDLFRDKNYAIIKGEALALRAYLHFDLLRMFAPSYKNNPNALAIPYVTKVGITSTPFSSVNEIMERVIADLTEARTLLSDSDPILSSSYIVGYPNKVYPDNFTGKKQTEANNASLFLQNRRHRLNYYSVCGELARVYLYKGDYVNCLLYAKTVIDSGKFPFALKEDVYNTNNERRDKIFYPELISGWYVPKLSIDMLVSLFSKPIDADYQPTYDQLNDIYELNTIGGEDWRYQQWFQKVVDVTPKRAYLIKYTSNSSPLINLHPVMAPAIRLSEMYYIAAEATFDSDPAKGVEYLNAVRSHRGIIDQLSANISKGQFMDALVKECRKEFYGESQIFFMHKRLNREIISTNQIYPASNSIFVYPVPTDELAYNN</sequence>
<evidence type="ECO:0000256" key="2">
    <source>
        <dbReference type="ARBA" id="ARBA00006275"/>
    </source>
</evidence>